<accession>A0ABR3AH59</accession>
<reference evidence="2 3" key="1">
    <citation type="submission" date="2024-05" db="EMBL/GenBank/DDBJ databases">
        <title>A draft genome resource for the thread blight pathogen Marasmius tenuissimus strain MS-2.</title>
        <authorList>
            <person name="Yulfo-Soto G.E."/>
            <person name="Baruah I.K."/>
            <person name="Amoako-Attah I."/>
            <person name="Bukari Y."/>
            <person name="Meinhardt L.W."/>
            <person name="Bailey B.A."/>
            <person name="Cohen S.P."/>
        </authorList>
    </citation>
    <scope>NUCLEOTIDE SEQUENCE [LARGE SCALE GENOMIC DNA]</scope>
    <source>
        <strain evidence="2 3">MS-2</strain>
    </source>
</reference>
<dbReference type="PANTHER" id="PTHR13490">
    <property type="entry name" value="MITOCHONDRIAL 28S RIBOSOMAL PROTEIN S28"/>
    <property type="match status" value="1"/>
</dbReference>
<protein>
    <submittedName>
        <fullName evidence="2">37S ribosomal protein S24, mitochondrial</fullName>
    </submittedName>
</protein>
<evidence type="ECO:0000313" key="3">
    <source>
        <dbReference type="Proteomes" id="UP001437256"/>
    </source>
</evidence>
<evidence type="ECO:0000313" key="2">
    <source>
        <dbReference type="EMBL" id="KAL0071922.1"/>
    </source>
</evidence>
<dbReference type="InterPro" id="IPR019349">
    <property type="entry name" value="Ribosomal_mS35_mit"/>
</dbReference>
<proteinExistence type="predicted"/>
<dbReference type="EMBL" id="JBBXMP010000002">
    <property type="protein sequence ID" value="KAL0071922.1"/>
    <property type="molecule type" value="Genomic_DNA"/>
</dbReference>
<name>A0ABR3AH59_9AGAR</name>
<comment type="caution">
    <text evidence="2">The sequence shown here is derived from an EMBL/GenBank/DDBJ whole genome shotgun (WGS) entry which is preliminary data.</text>
</comment>
<keyword evidence="2" id="KW-0687">Ribonucleoprotein</keyword>
<dbReference type="InterPro" id="IPR039848">
    <property type="entry name" value="Ribosomal_mS35_mt"/>
</dbReference>
<keyword evidence="3" id="KW-1185">Reference proteome</keyword>
<dbReference type="Proteomes" id="UP001437256">
    <property type="component" value="Unassembled WGS sequence"/>
</dbReference>
<dbReference type="Pfam" id="PF10213">
    <property type="entry name" value="MRP-S28"/>
    <property type="match status" value="1"/>
</dbReference>
<gene>
    <name evidence="2" type="primary">RSM24</name>
    <name evidence="2" type="ORF">AAF712_000845</name>
</gene>
<dbReference type="GO" id="GO:0005840">
    <property type="term" value="C:ribosome"/>
    <property type="evidence" value="ECO:0007669"/>
    <property type="project" value="UniProtKB-KW"/>
</dbReference>
<keyword evidence="2" id="KW-0689">Ribosomal protein</keyword>
<sequence>MASRLGHQLARAAQVCRRQSAIPTRSSPLTQLRSFHVSPPSFAGRSEELISDDDALDLFDDTFEDDDTAAAGHMMLREQRQTLYYLRLIEHEMPKLVAFRKPFQPQNSDALIVRSLDYGGEDHPAIKKRVVVVAVDSLPLRDQDAVHKFKLLAGPRWTLRPPADAGVSGIAGWGNGFVKISCEDFPQPTQNLKWISDTLDKLIEEANNSKEKFTDIPLDIRHIYAKARKDKKGEHLRGRIYGRPTIHDFPQEWLPDSAPSNTHS</sequence>
<feature type="domain" description="Small ribosomal subunit protein mS35 mitochondrial conserved" evidence="1">
    <location>
        <begin position="104"/>
        <end position="253"/>
    </location>
</feature>
<organism evidence="2 3">
    <name type="scientific">Marasmius tenuissimus</name>
    <dbReference type="NCBI Taxonomy" id="585030"/>
    <lineage>
        <taxon>Eukaryota</taxon>
        <taxon>Fungi</taxon>
        <taxon>Dikarya</taxon>
        <taxon>Basidiomycota</taxon>
        <taxon>Agaricomycotina</taxon>
        <taxon>Agaricomycetes</taxon>
        <taxon>Agaricomycetidae</taxon>
        <taxon>Agaricales</taxon>
        <taxon>Marasmiineae</taxon>
        <taxon>Marasmiaceae</taxon>
        <taxon>Marasmius</taxon>
    </lineage>
</organism>
<evidence type="ECO:0000259" key="1">
    <source>
        <dbReference type="Pfam" id="PF10213"/>
    </source>
</evidence>
<dbReference type="PANTHER" id="PTHR13490:SF0">
    <property type="entry name" value="SMALL RIBOSOMAL SUBUNIT PROTEIN MS35"/>
    <property type="match status" value="1"/>
</dbReference>